<dbReference type="InterPro" id="IPR008984">
    <property type="entry name" value="SMAD_FHA_dom_sf"/>
</dbReference>
<keyword evidence="11" id="KW-1185">Reference proteome</keyword>
<dbReference type="SMART" id="SM00240">
    <property type="entry name" value="FHA"/>
    <property type="match status" value="1"/>
</dbReference>
<dbReference type="InterPro" id="IPR000253">
    <property type="entry name" value="FHA_dom"/>
</dbReference>
<sequence>MPATEIAPQRRYRTQSVSSNNTSSSSSLSYTSARTRKSSFALGSFFNSFGFSNSRTNSRSNSRSNSTMLSSNTPPLNRAETKYSIPAVLEPSQVEYLMTTSPARAPPHSRNNSMNNPFSTYSNYTALTPSTDASTSTTTPQSNGSMSIDSGFVAPGRFKLPEEYTLPFFLPLKAVPKETAREQAQQQVQQQVDATDFALTRNNSDSKQNDFSTFHFVNAPSQTIASIYPQVQWNIQQTDIDEEMDELAHLRNTKTADGLYSIRLTPFIDPSIDEEEQADFVRSQGLYFDPIIRTAGPGSQLVIARSMSSFAKLHNYCDLRLKEYYKPILFKSNVVSRLHGCLKVDANGCWYIKDFNSSSGTFLNHKRICSVEKKDGTTDQPIDGADHLLHDGDVIQLGMDYNGGRNHKFRCVKVKVELNLSWKIKSRNYKKLGLEKLQTLNTMNMLATATEVLEPCSICLEELDPCQGIFISPCGHSWHFNCVRRILLSNYPQFICPNCRATTDLESSMDNLEVEHAPITNAETITPPQEGSPIAIGHGIPASLRPHSPLTP</sequence>
<evidence type="ECO:0000256" key="6">
    <source>
        <dbReference type="PROSITE-ProRule" id="PRU00175"/>
    </source>
</evidence>
<dbReference type="GO" id="GO:0005829">
    <property type="term" value="C:cytosol"/>
    <property type="evidence" value="ECO:0007669"/>
    <property type="project" value="TreeGrafter"/>
</dbReference>
<dbReference type="PROSITE" id="PS50006">
    <property type="entry name" value="FHA_DOMAIN"/>
    <property type="match status" value="1"/>
</dbReference>
<dbReference type="Proteomes" id="UP001377567">
    <property type="component" value="Unassembled WGS sequence"/>
</dbReference>
<dbReference type="InterPro" id="IPR001841">
    <property type="entry name" value="Znf_RING"/>
</dbReference>
<feature type="domain" description="FHA" evidence="8">
    <location>
        <begin position="301"/>
        <end position="368"/>
    </location>
</feature>
<proteinExistence type="predicted"/>
<evidence type="ECO:0000259" key="9">
    <source>
        <dbReference type="PROSITE" id="PS50089"/>
    </source>
</evidence>
<dbReference type="Gene3D" id="3.30.40.10">
    <property type="entry name" value="Zinc/RING finger domain, C3HC4 (zinc finger)"/>
    <property type="match status" value="1"/>
</dbReference>
<feature type="region of interest" description="Disordered" evidence="7">
    <location>
        <begin position="52"/>
        <end position="78"/>
    </location>
</feature>
<name>A0AAV5RQU9_MAUHU</name>
<dbReference type="GO" id="GO:0008270">
    <property type="term" value="F:zinc ion binding"/>
    <property type="evidence" value="ECO:0007669"/>
    <property type="project" value="UniProtKB-KW"/>
</dbReference>
<feature type="compositionally biased region" description="Low complexity" evidence="7">
    <location>
        <begin position="52"/>
        <end position="73"/>
    </location>
</feature>
<protein>
    <submittedName>
        <fullName evidence="10">Uncharacterized protein</fullName>
    </submittedName>
</protein>
<feature type="domain" description="RING-type" evidence="9">
    <location>
        <begin position="456"/>
        <end position="500"/>
    </location>
</feature>
<gene>
    <name evidence="10" type="ORF">DAKH74_005200</name>
</gene>
<evidence type="ECO:0000256" key="4">
    <source>
        <dbReference type="ARBA" id="ARBA00022786"/>
    </source>
</evidence>
<feature type="region of interest" description="Disordered" evidence="7">
    <location>
        <begin position="1"/>
        <end position="32"/>
    </location>
</feature>
<dbReference type="PANTHER" id="PTHR15067">
    <property type="entry name" value="E3 UBIQUITIN-PROTEIN LIGASE RNF8"/>
    <property type="match status" value="1"/>
</dbReference>
<evidence type="ECO:0000313" key="10">
    <source>
        <dbReference type="EMBL" id="GMM53904.1"/>
    </source>
</evidence>
<evidence type="ECO:0000256" key="7">
    <source>
        <dbReference type="SAM" id="MobiDB-lite"/>
    </source>
</evidence>
<dbReference type="Pfam" id="PF00498">
    <property type="entry name" value="FHA"/>
    <property type="match status" value="1"/>
</dbReference>
<dbReference type="Gene3D" id="2.60.200.20">
    <property type="match status" value="1"/>
</dbReference>
<keyword evidence="5" id="KW-0862">Zinc</keyword>
<keyword evidence="2" id="KW-0479">Metal-binding</keyword>
<evidence type="ECO:0000313" key="11">
    <source>
        <dbReference type="Proteomes" id="UP001377567"/>
    </source>
</evidence>
<feature type="compositionally biased region" description="Low complexity" evidence="7">
    <location>
        <begin position="16"/>
        <end position="32"/>
    </location>
</feature>
<dbReference type="Pfam" id="PF17123">
    <property type="entry name" value="zf-RING_11"/>
    <property type="match status" value="1"/>
</dbReference>
<keyword evidence="3 6" id="KW-0863">Zinc-finger</keyword>
<evidence type="ECO:0000259" key="8">
    <source>
        <dbReference type="PROSITE" id="PS50006"/>
    </source>
</evidence>
<dbReference type="GO" id="GO:0000151">
    <property type="term" value="C:ubiquitin ligase complex"/>
    <property type="evidence" value="ECO:0007669"/>
    <property type="project" value="TreeGrafter"/>
</dbReference>
<dbReference type="SUPFAM" id="SSF49879">
    <property type="entry name" value="SMAD/FHA domain"/>
    <property type="match status" value="1"/>
</dbReference>
<dbReference type="GO" id="GO:0032153">
    <property type="term" value="C:cell division site"/>
    <property type="evidence" value="ECO:0007669"/>
    <property type="project" value="TreeGrafter"/>
</dbReference>
<reference evidence="10 11" key="1">
    <citation type="journal article" date="2023" name="Elife">
        <title>Identification of key yeast species and microbe-microbe interactions impacting larval growth of Drosophila in the wild.</title>
        <authorList>
            <person name="Mure A."/>
            <person name="Sugiura Y."/>
            <person name="Maeda R."/>
            <person name="Honda K."/>
            <person name="Sakurai N."/>
            <person name="Takahashi Y."/>
            <person name="Watada M."/>
            <person name="Katoh T."/>
            <person name="Gotoh A."/>
            <person name="Gotoh Y."/>
            <person name="Taniguchi I."/>
            <person name="Nakamura K."/>
            <person name="Hayashi T."/>
            <person name="Katayama T."/>
            <person name="Uemura T."/>
            <person name="Hattori Y."/>
        </authorList>
    </citation>
    <scope>NUCLEOTIDE SEQUENCE [LARGE SCALE GENOMIC DNA]</scope>
    <source>
        <strain evidence="10 11">KH-74</strain>
    </source>
</reference>
<evidence type="ECO:0000256" key="1">
    <source>
        <dbReference type="ARBA" id="ARBA00022679"/>
    </source>
</evidence>
<keyword evidence="4" id="KW-0833">Ubl conjugation pathway</keyword>
<dbReference type="GO" id="GO:0061630">
    <property type="term" value="F:ubiquitin protein ligase activity"/>
    <property type="evidence" value="ECO:0007669"/>
    <property type="project" value="TreeGrafter"/>
</dbReference>
<keyword evidence="1" id="KW-0808">Transferase</keyword>
<comment type="caution">
    <text evidence="10">The sequence shown here is derived from an EMBL/GenBank/DDBJ whole genome shotgun (WGS) entry which is preliminary data.</text>
</comment>
<dbReference type="GO" id="GO:0006511">
    <property type="term" value="P:ubiquitin-dependent protein catabolic process"/>
    <property type="evidence" value="ECO:0007669"/>
    <property type="project" value="TreeGrafter"/>
</dbReference>
<organism evidence="10 11">
    <name type="scientific">Maudiozyma humilis</name>
    <name type="common">Sour dough yeast</name>
    <name type="synonym">Kazachstania humilis</name>
    <dbReference type="NCBI Taxonomy" id="51915"/>
    <lineage>
        <taxon>Eukaryota</taxon>
        <taxon>Fungi</taxon>
        <taxon>Dikarya</taxon>
        <taxon>Ascomycota</taxon>
        <taxon>Saccharomycotina</taxon>
        <taxon>Saccharomycetes</taxon>
        <taxon>Saccharomycetales</taxon>
        <taxon>Saccharomycetaceae</taxon>
        <taxon>Maudiozyma</taxon>
    </lineage>
</organism>
<dbReference type="InterPro" id="IPR013083">
    <property type="entry name" value="Znf_RING/FYVE/PHD"/>
</dbReference>
<dbReference type="AlphaFoldDB" id="A0AAV5RQU9"/>
<dbReference type="GO" id="GO:0016567">
    <property type="term" value="P:protein ubiquitination"/>
    <property type="evidence" value="ECO:0007669"/>
    <property type="project" value="TreeGrafter"/>
</dbReference>
<dbReference type="SMART" id="SM00184">
    <property type="entry name" value="RING"/>
    <property type="match status" value="1"/>
</dbReference>
<dbReference type="SUPFAM" id="SSF57850">
    <property type="entry name" value="RING/U-box"/>
    <property type="match status" value="1"/>
</dbReference>
<dbReference type="PROSITE" id="PS50089">
    <property type="entry name" value="ZF_RING_2"/>
    <property type="match status" value="1"/>
</dbReference>
<evidence type="ECO:0000256" key="3">
    <source>
        <dbReference type="ARBA" id="ARBA00022771"/>
    </source>
</evidence>
<dbReference type="PANTHER" id="PTHR15067:SF7">
    <property type="entry name" value="E3 UBIQUITIN-PROTEIN LIGASE DMA1-RELATED"/>
    <property type="match status" value="1"/>
</dbReference>
<accession>A0AAV5RQU9</accession>
<dbReference type="EMBL" id="BTGD01000001">
    <property type="protein sequence ID" value="GMM53904.1"/>
    <property type="molecule type" value="Genomic_DNA"/>
</dbReference>
<evidence type="ECO:0000256" key="2">
    <source>
        <dbReference type="ARBA" id="ARBA00022723"/>
    </source>
</evidence>
<evidence type="ECO:0000256" key="5">
    <source>
        <dbReference type="ARBA" id="ARBA00022833"/>
    </source>
</evidence>